<keyword evidence="4 5" id="KW-0472">Membrane</keyword>
<evidence type="ECO:0000256" key="3">
    <source>
        <dbReference type="ARBA" id="ARBA00022989"/>
    </source>
</evidence>
<comment type="subcellular location">
    <subcellularLocation>
        <location evidence="1">Membrane</location>
        <topology evidence="1">Multi-pass membrane protein</topology>
    </subcellularLocation>
</comment>
<protein>
    <submittedName>
        <fullName evidence="6">Uncharacterized protein</fullName>
    </submittedName>
</protein>
<dbReference type="GO" id="GO:0016020">
    <property type="term" value="C:membrane"/>
    <property type="evidence" value="ECO:0007669"/>
    <property type="project" value="UniProtKB-SubCell"/>
</dbReference>
<dbReference type="InterPro" id="IPR023271">
    <property type="entry name" value="Aquaporin-like"/>
</dbReference>
<evidence type="ECO:0000313" key="6">
    <source>
        <dbReference type="EMBL" id="MBX31015.1"/>
    </source>
</evidence>
<keyword evidence="2 5" id="KW-0812">Transmembrane</keyword>
<feature type="transmembrane region" description="Helical" evidence="5">
    <location>
        <begin position="6"/>
        <end position="25"/>
    </location>
</feature>
<name>A0A2P2MLB2_RHIMU</name>
<reference evidence="6" key="1">
    <citation type="submission" date="2018-02" db="EMBL/GenBank/DDBJ databases">
        <title>Rhizophora mucronata_Transcriptome.</title>
        <authorList>
            <person name="Meera S.P."/>
            <person name="Sreeshan A."/>
            <person name="Augustine A."/>
        </authorList>
    </citation>
    <scope>NUCLEOTIDE SEQUENCE</scope>
    <source>
        <tissue evidence="6">Leaf</tissue>
    </source>
</reference>
<dbReference type="SUPFAM" id="SSF81338">
    <property type="entry name" value="Aquaporin-like"/>
    <property type="match status" value="1"/>
</dbReference>
<dbReference type="EMBL" id="GGEC01050531">
    <property type="protein sequence ID" value="MBX31015.1"/>
    <property type="molecule type" value="Transcribed_RNA"/>
</dbReference>
<dbReference type="Gene3D" id="1.20.1080.10">
    <property type="entry name" value="Glycerol uptake facilitator protein"/>
    <property type="match status" value="1"/>
</dbReference>
<sequence>MGQWIFWVGPFVGALAAAAYHQYILRAGAIKALGSFRSNPTN</sequence>
<evidence type="ECO:0000256" key="1">
    <source>
        <dbReference type="ARBA" id="ARBA00004141"/>
    </source>
</evidence>
<organism evidence="6">
    <name type="scientific">Rhizophora mucronata</name>
    <name type="common">Asiatic mangrove</name>
    <dbReference type="NCBI Taxonomy" id="61149"/>
    <lineage>
        <taxon>Eukaryota</taxon>
        <taxon>Viridiplantae</taxon>
        <taxon>Streptophyta</taxon>
        <taxon>Embryophyta</taxon>
        <taxon>Tracheophyta</taxon>
        <taxon>Spermatophyta</taxon>
        <taxon>Magnoliopsida</taxon>
        <taxon>eudicotyledons</taxon>
        <taxon>Gunneridae</taxon>
        <taxon>Pentapetalae</taxon>
        <taxon>rosids</taxon>
        <taxon>fabids</taxon>
        <taxon>Malpighiales</taxon>
        <taxon>Rhizophoraceae</taxon>
        <taxon>Rhizophora</taxon>
    </lineage>
</organism>
<dbReference type="AlphaFoldDB" id="A0A2P2MLB2"/>
<evidence type="ECO:0000256" key="5">
    <source>
        <dbReference type="SAM" id="Phobius"/>
    </source>
</evidence>
<evidence type="ECO:0000256" key="4">
    <source>
        <dbReference type="ARBA" id="ARBA00023136"/>
    </source>
</evidence>
<keyword evidence="3 5" id="KW-1133">Transmembrane helix</keyword>
<proteinExistence type="predicted"/>
<accession>A0A2P2MLB2</accession>
<evidence type="ECO:0000256" key="2">
    <source>
        <dbReference type="ARBA" id="ARBA00022692"/>
    </source>
</evidence>